<proteinExistence type="predicted"/>
<sequence length="228" mass="24725">MHGSGGQRIQLLMVCAVIGVPQETGTRVDKETRAMKMPRNRPDGRMFSYVRAGPHRPFYSGPGTVRHDGDDASVIYIVYRPGQMYPEYIITMEVPIPAVCLNGRPSESQAEVETGAPPPKRLCSSPSGSGASRPAAATKTDHGKLNVSVVSDSEGGPNIVEFRIKISTPFAKMMSAWCAHHKVSLVDVCFKIVGRILKPEETPESCGWTTPAQGTLFINADPVYNLTP</sequence>
<dbReference type="EMBL" id="CAJNNV010030320">
    <property type="protein sequence ID" value="CAE8632131.1"/>
    <property type="molecule type" value="Genomic_DNA"/>
</dbReference>
<dbReference type="OMA" id="ITMEVPI"/>
<comment type="caution">
    <text evidence="2">The sequence shown here is derived from an EMBL/GenBank/DDBJ whole genome shotgun (WGS) entry which is preliminary data.</text>
</comment>
<gene>
    <name evidence="2" type="ORF">PGLA1383_LOCUS48113</name>
</gene>
<name>A0A813H3B1_POLGL</name>
<dbReference type="InterPro" id="IPR029071">
    <property type="entry name" value="Ubiquitin-like_domsf"/>
</dbReference>
<dbReference type="OrthoDB" id="442921at2759"/>
<evidence type="ECO:0000256" key="1">
    <source>
        <dbReference type="SAM" id="MobiDB-lite"/>
    </source>
</evidence>
<dbReference type="CDD" id="cd01763">
    <property type="entry name" value="Ubl_SUMO_like"/>
    <property type="match status" value="1"/>
</dbReference>
<accession>A0A813H3B1</accession>
<dbReference type="Gene3D" id="3.10.20.90">
    <property type="entry name" value="Phosphatidylinositol 3-kinase Catalytic Subunit, Chain A, domain 1"/>
    <property type="match status" value="1"/>
</dbReference>
<dbReference type="Proteomes" id="UP000654075">
    <property type="component" value="Unassembled WGS sequence"/>
</dbReference>
<evidence type="ECO:0000313" key="3">
    <source>
        <dbReference type="Proteomes" id="UP000654075"/>
    </source>
</evidence>
<protein>
    <submittedName>
        <fullName evidence="2">Uncharacterized protein</fullName>
    </submittedName>
</protein>
<dbReference type="AlphaFoldDB" id="A0A813H3B1"/>
<feature type="compositionally biased region" description="Low complexity" evidence="1">
    <location>
        <begin position="124"/>
        <end position="137"/>
    </location>
</feature>
<organism evidence="2 3">
    <name type="scientific">Polarella glacialis</name>
    <name type="common">Dinoflagellate</name>
    <dbReference type="NCBI Taxonomy" id="89957"/>
    <lineage>
        <taxon>Eukaryota</taxon>
        <taxon>Sar</taxon>
        <taxon>Alveolata</taxon>
        <taxon>Dinophyceae</taxon>
        <taxon>Suessiales</taxon>
        <taxon>Suessiaceae</taxon>
        <taxon>Polarella</taxon>
    </lineage>
</organism>
<evidence type="ECO:0000313" key="2">
    <source>
        <dbReference type="EMBL" id="CAE8632131.1"/>
    </source>
</evidence>
<feature type="region of interest" description="Disordered" evidence="1">
    <location>
        <begin position="109"/>
        <end position="143"/>
    </location>
</feature>
<keyword evidence="3" id="KW-1185">Reference proteome</keyword>
<dbReference type="SUPFAM" id="SSF54236">
    <property type="entry name" value="Ubiquitin-like"/>
    <property type="match status" value="1"/>
</dbReference>
<reference evidence="2" key="1">
    <citation type="submission" date="2021-02" db="EMBL/GenBank/DDBJ databases">
        <authorList>
            <person name="Dougan E. K."/>
            <person name="Rhodes N."/>
            <person name="Thang M."/>
            <person name="Chan C."/>
        </authorList>
    </citation>
    <scope>NUCLEOTIDE SEQUENCE</scope>
</reference>